<keyword evidence="2" id="KW-1185">Reference proteome</keyword>
<dbReference type="AlphaFoldDB" id="G7D1Q5"/>
<dbReference type="HOGENOM" id="CLU_3197861_0_0_11"/>
<dbReference type="InterPro" id="IPR026474">
    <property type="entry name" value="Plantazolicin"/>
</dbReference>
<evidence type="ECO:0000313" key="1">
    <source>
        <dbReference type="EMBL" id="CCE46146.1"/>
    </source>
</evidence>
<accession>G7D1Q5</accession>
<evidence type="ECO:0000313" key="2">
    <source>
        <dbReference type="Proteomes" id="UP000001318"/>
    </source>
</evidence>
<gene>
    <name evidence="1" type="primary">pznA</name>
    <name evidence="1" type="ORF">CMS2969a</name>
</gene>
<reference evidence="1 2" key="1">
    <citation type="journal article" date="2008" name="J. Bacteriol.">
        <title>Genome of the actinomycete plant pathogen Clavibacter michiganensis subsp. sepedonicus suggests recent niche adaptation.</title>
        <authorList>
            <person name="Bentley S.D."/>
            <person name="Corton C."/>
            <person name="Brown S.E."/>
            <person name="Barron A."/>
            <person name="Clark L."/>
            <person name="Doggett J."/>
            <person name="Harris B."/>
            <person name="Ormond D."/>
            <person name="Quail M.A."/>
            <person name="May G."/>
            <person name="Francis D."/>
            <person name="Knudson D."/>
            <person name="Parkhill J."/>
            <person name="Ishimaru C.A."/>
        </authorList>
    </citation>
    <scope>NUCLEOTIDE SEQUENCE [LARGE SCALE GENOMIC DNA]</scope>
    <source>
        <strain evidence="2">ATCC 33113 / DSM 20744 / JCM 9667 / LMG 2889 / ICMP 2535 / C-1</strain>
    </source>
</reference>
<protein>
    <submittedName>
        <fullName evidence="1">Plantazolicin</fullName>
    </submittedName>
</protein>
<dbReference type="NCBIfam" id="TIGR04218">
    <property type="entry name" value="TOMM_plantaz"/>
    <property type="match status" value="1"/>
</dbReference>
<dbReference type="Proteomes" id="UP000001318">
    <property type="component" value="Chromosome"/>
</dbReference>
<dbReference type="KEGG" id="cms:CMS2969a"/>
<dbReference type="GeneID" id="32917187"/>
<dbReference type="STRING" id="31964.CMS2969a"/>
<dbReference type="EMBL" id="AM849034">
    <property type="protein sequence ID" value="CCE46146.1"/>
    <property type="molecule type" value="Genomic_DNA"/>
</dbReference>
<sequence>MITTTALPRAAAVTTTVYGEGLHLFEPMAARCTCSTVISTTCTWG</sequence>
<dbReference type="RefSeq" id="WP_086935937.1">
    <property type="nucleotide sequence ID" value="NC_010407.1"/>
</dbReference>
<organism evidence="1 2">
    <name type="scientific">Clavibacter sepedonicus</name>
    <name type="common">Clavibacter michiganensis subsp. sepedonicus</name>
    <dbReference type="NCBI Taxonomy" id="31964"/>
    <lineage>
        <taxon>Bacteria</taxon>
        <taxon>Bacillati</taxon>
        <taxon>Actinomycetota</taxon>
        <taxon>Actinomycetes</taxon>
        <taxon>Micrococcales</taxon>
        <taxon>Microbacteriaceae</taxon>
        <taxon>Clavibacter</taxon>
    </lineage>
</organism>
<proteinExistence type="predicted"/>
<name>G7D1Q5_CLASE</name>